<gene>
    <name evidence="2" type="ORF">COU20_00435</name>
</gene>
<protein>
    <submittedName>
        <fullName evidence="2">Uncharacterized protein</fullName>
    </submittedName>
</protein>
<feature type="compositionally biased region" description="Basic and acidic residues" evidence="1">
    <location>
        <begin position="111"/>
        <end position="126"/>
    </location>
</feature>
<dbReference type="EMBL" id="PFBM01000005">
    <property type="protein sequence ID" value="PIR82783.1"/>
    <property type="molecule type" value="Genomic_DNA"/>
</dbReference>
<reference evidence="3" key="1">
    <citation type="submission" date="2017-09" db="EMBL/GenBank/DDBJ databases">
        <title>Depth-based differentiation of microbial function through sediment-hosted aquifers and enrichment of novel symbionts in the deep terrestrial subsurface.</title>
        <authorList>
            <person name="Probst A.J."/>
            <person name="Ladd B."/>
            <person name="Jarett J.K."/>
            <person name="Geller-Mcgrath D.E."/>
            <person name="Sieber C.M.K."/>
            <person name="Emerson J.B."/>
            <person name="Anantharaman K."/>
            <person name="Thomas B.C."/>
            <person name="Malmstrom R."/>
            <person name="Stieglmeier M."/>
            <person name="Klingl A."/>
            <person name="Woyke T."/>
            <person name="Ryan C.M."/>
            <person name="Banfield J.F."/>
        </authorList>
    </citation>
    <scope>NUCLEOTIDE SEQUENCE [LARGE SCALE GENOMIC DNA]</scope>
</reference>
<sequence>MHEHFSHQERSGELNGRRVKELLKRCAPDRLPPGYGEKGHTVASALTQLLRYKGDFSKWPDRFGFSAGEGVWFVGISDSGKPLPEKRVALPSSPAKLLEAYERYLAGGEEEAPKRSSEAESGKRSELSQQEEIALARRAGKAELAELRDLANAVHRFSDSDRKRRVLEMIDERAANILWETVRMTRRDLPATLQLAAYIARFPFRGGEKRREILFALARKPLQDASLEGLRTAHAKISRDESIGSAEKQAMYLVLDWQAESLFKHTIEAPGVTLAELPIILGDIRRFPFRSPDARGKALEHVDVAAADRFIQRIRTEWDPHAVRNIRAEVRGYPFAYEETRAFILANFPQAG</sequence>
<comment type="caution">
    <text evidence="2">The sequence shown here is derived from an EMBL/GenBank/DDBJ whole genome shotgun (WGS) entry which is preliminary data.</text>
</comment>
<proteinExistence type="predicted"/>
<evidence type="ECO:0000313" key="3">
    <source>
        <dbReference type="Proteomes" id="UP000231379"/>
    </source>
</evidence>
<feature type="region of interest" description="Disordered" evidence="1">
    <location>
        <begin position="108"/>
        <end position="130"/>
    </location>
</feature>
<organism evidence="2 3">
    <name type="scientific">Candidatus Kaiserbacteria bacterium CG10_big_fil_rev_8_21_14_0_10_59_10</name>
    <dbReference type="NCBI Taxonomy" id="1974612"/>
    <lineage>
        <taxon>Bacteria</taxon>
        <taxon>Candidatus Kaiseribacteriota</taxon>
    </lineage>
</organism>
<evidence type="ECO:0000313" key="2">
    <source>
        <dbReference type="EMBL" id="PIR82783.1"/>
    </source>
</evidence>
<dbReference type="Proteomes" id="UP000231379">
    <property type="component" value="Unassembled WGS sequence"/>
</dbReference>
<accession>A0A2H0U8Q1</accession>
<evidence type="ECO:0000256" key="1">
    <source>
        <dbReference type="SAM" id="MobiDB-lite"/>
    </source>
</evidence>
<name>A0A2H0U8Q1_9BACT</name>
<dbReference type="AlphaFoldDB" id="A0A2H0U8Q1"/>